<feature type="compositionally biased region" description="Basic and acidic residues" evidence="1">
    <location>
        <begin position="137"/>
        <end position="148"/>
    </location>
</feature>
<dbReference type="Proteomes" id="UP000187417">
    <property type="component" value="Unassembled WGS sequence"/>
</dbReference>
<evidence type="ECO:0000259" key="2">
    <source>
        <dbReference type="Pfam" id="PF13004"/>
    </source>
</evidence>
<dbReference type="PROSITE" id="PS51257">
    <property type="entry name" value="PROKAR_LIPOPROTEIN"/>
    <property type="match status" value="1"/>
</dbReference>
<dbReference type="InterPro" id="IPR024361">
    <property type="entry name" value="BACON"/>
</dbReference>
<comment type="caution">
    <text evidence="4">The sequence shown here is derived from an EMBL/GenBank/DDBJ whole genome shotgun (WGS) entry which is preliminary data.</text>
</comment>
<protein>
    <recommendedName>
        <fullName evidence="6">BACON domain-containing protein</fullName>
    </recommendedName>
</protein>
<organism evidence="4 5">
    <name type="scientific">Alistipes putredinis</name>
    <dbReference type="NCBI Taxonomy" id="28117"/>
    <lineage>
        <taxon>Bacteria</taxon>
        <taxon>Pseudomonadati</taxon>
        <taxon>Bacteroidota</taxon>
        <taxon>Bacteroidia</taxon>
        <taxon>Bacteroidales</taxon>
        <taxon>Rikenellaceae</taxon>
        <taxon>Alistipes</taxon>
    </lineage>
</organism>
<evidence type="ECO:0000313" key="4">
    <source>
        <dbReference type="EMBL" id="OKY93905.1"/>
    </source>
</evidence>
<feature type="domain" description="BACON" evidence="2">
    <location>
        <begin position="66"/>
        <end position="119"/>
    </location>
</feature>
<accession>A0A1Q6F4U9</accession>
<feature type="domain" description="DUF4595" evidence="3">
    <location>
        <begin position="174"/>
        <end position="375"/>
    </location>
</feature>
<reference evidence="4 5" key="1">
    <citation type="journal article" date="2016" name="Nat. Biotechnol.">
        <title>Measurement of bacterial replication rates in microbial communities.</title>
        <authorList>
            <person name="Brown C.T."/>
            <person name="Olm M.R."/>
            <person name="Thomas B.C."/>
            <person name="Banfield J.F."/>
        </authorList>
    </citation>
    <scope>NUCLEOTIDE SEQUENCE [LARGE SCALE GENOMIC DNA]</scope>
    <source>
        <strain evidence="4">CAG:67_53_122</strain>
    </source>
</reference>
<dbReference type="CDD" id="cd12871">
    <property type="entry name" value="Bacuni_01323_like"/>
    <property type="match status" value="1"/>
</dbReference>
<evidence type="ECO:0008006" key="6">
    <source>
        <dbReference type="Google" id="ProtNLM"/>
    </source>
</evidence>
<name>A0A1Q6F4U9_9BACT</name>
<proteinExistence type="predicted"/>
<dbReference type="Pfam" id="PF15283">
    <property type="entry name" value="DUF4595"/>
    <property type="match status" value="1"/>
</dbReference>
<dbReference type="EMBL" id="MNQH01000031">
    <property type="protein sequence ID" value="OKY93905.1"/>
    <property type="molecule type" value="Genomic_DNA"/>
</dbReference>
<feature type="region of interest" description="Disordered" evidence="1">
    <location>
        <begin position="119"/>
        <end position="148"/>
    </location>
</feature>
<evidence type="ECO:0000259" key="3">
    <source>
        <dbReference type="Pfam" id="PF15283"/>
    </source>
</evidence>
<dbReference type="CDD" id="cd14948">
    <property type="entry name" value="BACON"/>
    <property type="match status" value="1"/>
</dbReference>
<dbReference type="RefSeq" id="WP_278339376.1">
    <property type="nucleotide sequence ID" value="NZ_MNQH01000031.1"/>
</dbReference>
<dbReference type="InterPro" id="IPR013783">
    <property type="entry name" value="Ig-like_fold"/>
</dbReference>
<evidence type="ECO:0000256" key="1">
    <source>
        <dbReference type="SAM" id="MobiDB-lite"/>
    </source>
</evidence>
<sequence length="619" mass="69546">MKKLFIFSALITLALGGGSCSDSETDEFQNILIPQDNLSASISADALSHTIGFETTQSWTASVRETSRAESWISINPTSGDAGKHTITVTLTENETTESRQAVVTISCGGESANISITQRGVGQDEPEDPNNPDNPQKPEHPDVAPEDRLTWVETTYTEVYSDGSSTDKSYLLFEYDAEGLLTGYDQYDYDSEQTDKINASYERTLKRSEGKITDEEKWFEIDGSSYEGMPLPNSGEYAKEYRLNASGLVSGYTDPDGASQTFTYNADGTLARSEYRDPSYPEANSTATLTWQDGNIVSISTIDGRDNETTTFSYTEHLNPWNGIDIGAFMIGDAEESAMLLGISGTTVKNLPASRQDGNSTMTYTYTFDAEGRVSTIVTEENWQDGGGSGSERTEYTLHYGPQTVSKPDYIPYLTKQEVVDEGTLPYTFSEDNPDEKWYGVNAYTSYAKIRSTMSDGRTSEKTEYRQININPSTQEGPVLGYLYITQDEADNFRLVSTSFNEIPLGENEITPHRFVYTLEYNCFTVNLEFDVFYPSCTVFDPATGEQKTHWMPMLPLDKNCFTVSEPELRYMGENTDENGPMSEYYYRQEYLFQVNRDVEPTEYDYQLLSRHMYVAHY</sequence>
<gene>
    <name evidence="4" type="ORF">BHV66_07415</name>
</gene>
<evidence type="ECO:0000313" key="5">
    <source>
        <dbReference type="Proteomes" id="UP000187417"/>
    </source>
</evidence>
<dbReference type="Gene3D" id="2.40.160.190">
    <property type="match status" value="1"/>
</dbReference>
<dbReference type="Pfam" id="PF13004">
    <property type="entry name" value="BACON"/>
    <property type="match status" value="1"/>
</dbReference>
<dbReference type="AlphaFoldDB" id="A0A1Q6F4U9"/>
<dbReference type="Gene3D" id="2.60.40.10">
    <property type="entry name" value="Immunoglobulins"/>
    <property type="match status" value="1"/>
</dbReference>
<dbReference type="InterPro" id="IPR027931">
    <property type="entry name" value="DUF4595"/>
</dbReference>